<dbReference type="Proteomes" id="UP000078504">
    <property type="component" value="Unassembled WGS sequence"/>
</dbReference>
<organism evidence="1 2">
    <name type="scientific">Buttiauxella gaviniae ATCC 51604</name>
    <dbReference type="NCBI Taxonomy" id="1354253"/>
    <lineage>
        <taxon>Bacteria</taxon>
        <taxon>Pseudomonadati</taxon>
        <taxon>Pseudomonadota</taxon>
        <taxon>Gammaproteobacteria</taxon>
        <taxon>Enterobacterales</taxon>
        <taxon>Enterobacteriaceae</taxon>
        <taxon>Buttiauxella</taxon>
    </lineage>
</organism>
<dbReference type="PATRIC" id="fig|1354253.4.peg.4638"/>
<gene>
    <name evidence="1" type="ORF">M977_04514</name>
</gene>
<sequence>MLEGRLETLHCGTNCFAVYGKEEILADFVEFVQRKALQPIDIRIIGGVDSLGRTKIIITGSMNDNASFDTYHLDILHNYTLIDKI</sequence>
<evidence type="ECO:0000313" key="2">
    <source>
        <dbReference type="Proteomes" id="UP000078504"/>
    </source>
</evidence>
<name>A0A1B7HMA7_9ENTR</name>
<accession>A0A1B7HMA7</accession>
<reference evidence="1 2" key="1">
    <citation type="submission" date="2016-04" db="EMBL/GenBank/DDBJ databases">
        <title>ATOL: Assembling a taxonomically balanced genome-scale reconstruction of the evolutionary history of the Enterobacteriaceae.</title>
        <authorList>
            <person name="Plunkett G.III."/>
            <person name="Neeno-Eckwall E.C."/>
            <person name="Glasner J.D."/>
            <person name="Perna N.T."/>
        </authorList>
    </citation>
    <scope>NUCLEOTIDE SEQUENCE [LARGE SCALE GENOMIC DNA]</scope>
    <source>
        <strain evidence="1 2">ATCC 51604</strain>
    </source>
</reference>
<dbReference type="AlphaFoldDB" id="A0A1B7HMA7"/>
<proteinExistence type="predicted"/>
<protein>
    <submittedName>
        <fullName evidence="1">Uncharacterized protein</fullName>
    </submittedName>
</protein>
<dbReference type="EMBL" id="LXEP01000047">
    <property type="protein sequence ID" value="OAT16764.1"/>
    <property type="molecule type" value="Genomic_DNA"/>
</dbReference>
<comment type="caution">
    <text evidence="1">The sequence shown here is derived from an EMBL/GenBank/DDBJ whole genome shotgun (WGS) entry which is preliminary data.</text>
</comment>
<evidence type="ECO:0000313" key="1">
    <source>
        <dbReference type="EMBL" id="OAT16764.1"/>
    </source>
</evidence>
<dbReference type="RefSeq" id="WP_064519074.1">
    <property type="nucleotide sequence ID" value="NZ_LXEP01000047.1"/>
</dbReference>